<protein>
    <submittedName>
        <fullName evidence="3">Uncharacterized protein</fullName>
    </submittedName>
</protein>
<organism evidence="3 4">
    <name type="scientific">Anaerococcus kampingae</name>
    <dbReference type="NCBI Taxonomy" id="3115614"/>
    <lineage>
        <taxon>Bacteria</taxon>
        <taxon>Bacillati</taxon>
        <taxon>Bacillota</taxon>
        <taxon>Tissierellia</taxon>
        <taxon>Tissierellales</taxon>
        <taxon>Peptoniphilaceae</taxon>
        <taxon>Anaerococcus</taxon>
    </lineage>
</organism>
<reference evidence="3 4" key="1">
    <citation type="journal article" date="2025" name="Anaerobe">
        <title>Description of Anaerococcus kampingiae sp. nov., Anaerococcus groningensis sp. nov., Anaerococcus martiniensis sp. nov., and Anaerococcus cruorum sp. nov., isolated from human clinical specimens.</title>
        <authorList>
            <person name="Boiten K.E."/>
            <person name="Meijer J."/>
            <person name="van Wezel E.M."/>
            <person name="Veloo A.C.M."/>
        </authorList>
    </citation>
    <scope>NUCLEOTIDE SEQUENCE [LARGE SCALE GENOMIC DNA]</scope>
    <source>
        <strain evidence="3 4">ENR0874</strain>
    </source>
</reference>
<dbReference type="RefSeq" id="WP_410035382.1">
    <property type="nucleotide sequence ID" value="NZ_JBGMEF010000016.1"/>
</dbReference>
<keyword evidence="1" id="KW-0175">Coiled coil</keyword>
<gene>
    <name evidence="3" type="ORF">ACCQ42_03430</name>
</gene>
<evidence type="ECO:0000256" key="2">
    <source>
        <dbReference type="SAM" id="SignalP"/>
    </source>
</evidence>
<dbReference type="EMBL" id="JBGMEF010000016">
    <property type="protein sequence ID" value="MFO3666818.1"/>
    <property type="molecule type" value="Genomic_DNA"/>
</dbReference>
<comment type="caution">
    <text evidence="3">The sequence shown here is derived from an EMBL/GenBank/DDBJ whole genome shotgun (WGS) entry which is preliminary data.</text>
</comment>
<feature type="signal peptide" evidence="2">
    <location>
        <begin position="1"/>
        <end position="18"/>
    </location>
</feature>
<evidence type="ECO:0000313" key="3">
    <source>
        <dbReference type="EMBL" id="MFO3666818.1"/>
    </source>
</evidence>
<evidence type="ECO:0000313" key="4">
    <source>
        <dbReference type="Proteomes" id="UP001637994"/>
    </source>
</evidence>
<keyword evidence="2" id="KW-0732">Signal</keyword>
<feature type="coiled-coil region" evidence="1">
    <location>
        <begin position="315"/>
        <end position="342"/>
    </location>
</feature>
<dbReference type="Proteomes" id="UP001637994">
    <property type="component" value="Unassembled WGS sequence"/>
</dbReference>
<dbReference type="Gene3D" id="1.20.120.1850">
    <property type="entry name" value="Ebh helix bundles repeating unit (S and A modules)"/>
    <property type="match status" value="2"/>
</dbReference>
<feature type="chain" id="PRO_5046795902" evidence="2">
    <location>
        <begin position="19"/>
        <end position="344"/>
    </location>
</feature>
<name>A0ABW9MCX3_9FIRM</name>
<accession>A0ABW9MCX3</accession>
<sequence length="344" mass="38365">MKKNNLKKAMLALMIASAAIVPSIKESHATTTTSTSVDMGTIYFNTLADLRKSIENAKVLKNKYQYLNAGTYYQQNFDNRLKNAEDLEKTLPAYSTDVDKYEKIKDAKAYLDQAIKDLDGKKVSTEDLDKLVKDDTNFMNSDAYKNAKSTEKTAYINAFNEARSFLLLNTDNEKISSSKLYTLTKNLEDARNKITNDYAPIANKDALKAEIKTSSALRTEADKYTKASFDAFISALRLAETSVEDKSSKKTAAEYKELTEALKTAREALVKVNKRSGAYESLIKNLEEAIKRNKIAISSAEFLLAKAPKQVAPVKGKLENLLKKSKADIEKAEKKLNELNGIKG</sequence>
<feature type="coiled-coil region" evidence="1">
    <location>
        <begin position="248"/>
        <end position="275"/>
    </location>
</feature>
<proteinExistence type="predicted"/>
<keyword evidence="4" id="KW-1185">Reference proteome</keyword>
<evidence type="ECO:0000256" key="1">
    <source>
        <dbReference type="SAM" id="Coils"/>
    </source>
</evidence>